<sequence>MKENKPTNETGKNPETEQEKEVLPSFFQTLKTSTSKPLPNREVLEYNIMHSAPVKTNTEGYRSMTKVDKRTAEDIKHRLPCITPSVQLKGSSKKLTDFRKETYWLMLDYDDVPPKNIAALRQAARKIPFTMVFYITVSGKGFRILLRYMRPEGCNLTATELHLLAIRKAMSMYDNLLGISSDKQCQDMVRSCGLAYDPEAYFNWNAEVLPITHEEVENFEKATKQQEEQNRKRQTEAEKTRKKSPRKQEDEAPPKTLTTEEILQYVDKLAESWEERFEEHHHNSYVVRYATFCLCFGAEKEEAVKHMADKFGGEYADTERVAREIYKHTERLGTWKIRQQGDDEQKRYTSMRALLGWLGARYEMHHNTLSNQYEVRAINTGEKLYLDWTEVDTRVSNSLFVKMELENICTTQKKLDTVIRSNFSPEFNPMEEYLKSLPKWDRKTDYIAELAHRVTVMQTGGYRHTEEDFAYAFRKWLVNMVVCWVRPDV</sequence>
<evidence type="ECO:0000259" key="2">
    <source>
        <dbReference type="Pfam" id="PF08800"/>
    </source>
</evidence>
<feature type="compositionally biased region" description="Basic and acidic residues" evidence="1">
    <location>
        <begin position="220"/>
        <end position="239"/>
    </location>
</feature>
<gene>
    <name evidence="3" type="ORF">NNC55_00810</name>
</gene>
<protein>
    <recommendedName>
        <fullName evidence="2">BT4734-like N-terminal domain-containing protein</fullName>
    </recommendedName>
</protein>
<organism evidence="3 4">
    <name type="scientific">Segatella copri</name>
    <dbReference type="NCBI Taxonomy" id="165179"/>
    <lineage>
        <taxon>Bacteria</taxon>
        <taxon>Pseudomonadati</taxon>
        <taxon>Bacteroidota</taxon>
        <taxon>Bacteroidia</taxon>
        <taxon>Bacteroidales</taxon>
        <taxon>Prevotellaceae</taxon>
        <taxon>Segatella</taxon>
    </lineage>
</organism>
<proteinExistence type="predicted"/>
<dbReference type="Proteomes" id="UP001204486">
    <property type="component" value="Unassembled WGS sequence"/>
</dbReference>
<dbReference type="AlphaFoldDB" id="A0AAW5IQI0"/>
<dbReference type="EMBL" id="JANDWN010000002">
    <property type="protein sequence ID" value="MCP9598505.1"/>
    <property type="molecule type" value="Genomic_DNA"/>
</dbReference>
<feature type="non-terminal residue" evidence="3">
    <location>
        <position position="489"/>
    </location>
</feature>
<comment type="caution">
    <text evidence="3">The sequence shown here is derived from an EMBL/GenBank/DDBJ whole genome shotgun (WGS) entry which is preliminary data.</text>
</comment>
<feature type="region of interest" description="Disordered" evidence="1">
    <location>
        <begin position="1"/>
        <end position="22"/>
    </location>
</feature>
<name>A0AAW5IQI0_9BACT</name>
<evidence type="ECO:0000256" key="1">
    <source>
        <dbReference type="SAM" id="MobiDB-lite"/>
    </source>
</evidence>
<dbReference type="Pfam" id="PF08800">
    <property type="entry name" value="BT4734-like_N"/>
    <property type="match status" value="1"/>
</dbReference>
<evidence type="ECO:0000313" key="3">
    <source>
        <dbReference type="EMBL" id="MCP9598505.1"/>
    </source>
</evidence>
<feature type="region of interest" description="Disordered" evidence="1">
    <location>
        <begin position="220"/>
        <end position="258"/>
    </location>
</feature>
<reference evidence="3" key="1">
    <citation type="submission" date="2022-07" db="EMBL/GenBank/DDBJ databases">
        <title>Prevotella copri.</title>
        <authorList>
            <person name="Yang C."/>
        </authorList>
    </citation>
    <scope>NUCLEOTIDE SEQUENCE</scope>
    <source>
        <strain evidence="3">HF1476</strain>
    </source>
</reference>
<dbReference type="InterPro" id="IPR014907">
    <property type="entry name" value="BT4734-like_N"/>
</dbReference>
<evidence type="ECO:0000313" key="4">
    <source>
        <dbReference type="Proteomes" id="UP001204486"/>
    </source>
</evidence>
<accession>A0AAW5IQI0</accession>
<dbReference type="RefSeq" id="WP_254974360.1">
    <property type="nucleotide sequence ID" value="NZ_JANDWL010000006.1"/>
</dbReference>
<feature type="domain" description="BT4734-like N-terminal" evidence="2">
    <location>
        <begin position="75"/>
        <end position="202"/>
    </location>
</feature>